<dbReference type="AlphaFoldDB" id="A0A919SXE4"/>
<dbReference type="InterPro" id="IPR049713">
    <property type="entry name" value="Pr6Pr-like"/>
</dbReference>
<feature type="transmembrane region" description="Helical" evidence="2">
    <location>
        <begin position="45"/>
        <end position="66"/>
    </location>
</feature>
<feature type="transmembrane region" description="Helical" evidence="2">
    <location>
        <begin position="185"/>
        <end position="205"/>
    </location>
</feature>
<sequence>MMPGGARSAAGHYLVAMKIMRLVAVVAVIAGVVLTAAGPATVTGLLPFFTIQSNVAYGVFAAWAAFRGRDTPAALKGAVTLYVAITGLVYHLVLTNPASGFAVGPVDRDVPEAIGNQLLHTVVPLLAVLDWLLFDERGRFRWRHALYWLAFPLGYLAFALIRGLVVDRYPYPFIDVGDLGYDGVSISSAGFAAAFWILGLLFVAIDHWSGRLLRRRRPAATTREAEGGETPAGGAEAAT</sequence>
<proteinExistence type="predicted"/>
<evidence type="ECO:0000256" key="1">
    <source>
        <dbReference type="SAM" id="MobiDB-lite"/>
    </source>
</evidence>
<dbReference type="EMBL" id="BOQL01000077">
    <property type="protein sequence ID" value="GIM78798.1"/>
    <property type="molecule type" value="Genomic_DNA"/>
</dbReference>
<feature type="transmembrane region" description="Helical" evidence="2">
    <location>
        <begin position="146"/>
        <end position="165"/>
    </location>
</feature>
<feature type="compositionally biased region" description="Low complexity" evidence="1">
    <location>
        <begin position="228"/>
        <end position="239"/>
    </location>
</feature>
<protein>
    <recommendedName>
        <fullName evidence="5">FAR-17a/AIG1-like protein</fullName>
    </recommendedName>
</protein>
<evidence type="ECO:0000256" key="2">
    <source>
        <dbReference type="SAM" id="Phobius"/>
    </source>
</evidence>
<reference evidence="3" key="1">
    <citation type="submission" date="2021-03" db="EMBL/GenBank/DDBJ databases">
        <title>Whole genome shotgun sequence of Actinoplanes auranticolor NBRC 12245.</title>
        <authorList>
            <person name="Komaki H."/>
            <person name="Tamura T."/>
        </authorList>
    </citation>
    <scope>NUCLEOTIDE SEQUENCE</scope>
    <source>
        <strain evidence="3">NBRC 12245</strain>
    </source>
</reference>
<keyword evidence="4" id="KW-1185">Reference proteome</keyword>
<dbReference type="Proteomes" id="UP000681340">
    <property type="component" value="Unassembled WGS sequence"/>
</dbReference>
<gene>
    <name evidence="3" type="ORF">Aau02nite_82610</name>
</gene>
<name>A0A919SXE4_9ACTN</name>
<keyword evidence="2" id="KW-0472">Membrane</keyword>
<keyword evidence="2" id="KW-1133">Transmembrane helix</keyword>
<keyword evidence="2" id="KW-0812">Transmembrane</keyword>
<evidence type="ECO:0008006" key="5">
    <source>
        <dbReference type="Google" id="ProtNLM"/>
    </source>
</evidence>
<evidence type="ECO:0000313" key="4">
    <source>
        <dbReference type="Proteomes" id="UP000681340"/>
    </source>
</evidence>
<evidence type="ECO:0000313" key="3">
    <source>
        <dbReference type="EMBL" id="GIM78798.1"/>
    </source>
</evidence>
<feature type="transmembrane region" description="Helical" evidence="2">
    <location>
        <begin position="73"/>
        <end position="93"/>
    </location>
</feature>
<organism evidence="3 4">
    <name type="scientific">Actinoplanes auranticolor</name>
    <dbReference type="NCBI Taxonomy" id="47988"/>
    <lineage>
        <taxon>Bacteria</taxon>
        <taxon>Bacillati</taxon>
        <taxon>Actinomycetota</taxon>
        <taxon>Actinomycetes</taxon>
        <taxon>Micromonosporales</taxon>
        <taxon>Micromonosporaceae</taxon>
        <taxon>Actinoplanes</taxon>
    </lineage>
</organism>
<accession>A0A919SXE4</accession>
<comment type="caution">
    <text evidence="3">The sequence shown here is derived from an EMBL/GenBank/DDBJ whole genome shotgun (WGS) entry which is preliminary data.</text>
</comment>
<feature type="transmembrane region" description="Helical" evidence="2">
    <location>
        <begin position="113"/>
        <end position="134"/>
    </location>
</feature>
<dbReference type="NCBIfam" id="NF038065">
    <property type="entry name" value="Pr6Pr"/>
    <property type="match status" value="1"/>
</dbReference>
<feature type="region of interest" description="Disordered" evidence="1">
    <location>
        <begin position="220"/>
        <end position="239"/>
    </location>
</feature>